<evidence type="ECO:0000313" key="3">
    <source>
        <dbReference type="EMBL" id="KAK7494658.1"/>
    </source>
</evidence>
<evidence type="ECO:0000259" key="2">
    <source>
        <dbReference type="PROSITE" id="PS50209"/>
    </source>
</evidence>
<dbReference type="Proteomes" id="UP001519460">
    <property type="component" value="Unassembled WGS sequence"/>
</dbReference>
<comment type="caution">
    <text evidence="3">The sequence shown here is derived from an EMBL/GenBank/DDBJ whole genome shotgun (WGS) entry which is preliminary data.</text>
</comment>
<reference evidence="3 4" key="1">
    <citation type="journal article" date="2023" name="Sci. Data">
        <title>Genome assembly of the Korean intertidal mud-creeper Batillaria attramentaria.</title>
        <authorList>
            <person name="Patra A.K."/>
            <person name="Ho P.T."/>
            <person name="Jun S."/>
            <person name="Lee S.J."/>
            <person name="Kim Y."/>
            <person name="Won Y.J."/>
        </authorList>
    </citation>
    <scope>NUCLEOTIDE SEQUENCE [LARGE SCALE GENOMIC DNA]</scope>
    <source>
        <strain evidence="3">Wonlab-2016</strain>
    </source>
</reference>
<feature type="coiled-coil region" evidence="1">
    <location>
        <begin position="186"/>
        <end position="290"/>
    </location>
</feature>
<keyword evidence="1" id="KW-0175">Coiled coil</keyword>
<dbReference type="CDD" id="cd01671">
    <property type="entry name" value="CARD"/>
    <property type="match status" value="1"/>
</dbReference>
<dbReference type="SUPFAM" id="SSF47986">
    <property type="entry name" value="DEATH domain"/>
    <property type="match status" value="1"/>
</dbReference>
<dbReference type="EMBL" id="JACVVK020000081">
    <property type="protein sequence ID" value="KAK7494658.1"/>
    <property type="molecule type" value="Genomic_DNA"/>
</dbReference>
<sequence length="404" mass="46266">MAGRAKDKNNSARKTDNSNQKIVLEMERDLLLDVLDCQKIVPSLLIKGVLNDADQEYICGTEENKLTPREQNSRLLKIITSRIPDGFGAFMETLEEKHCDQAVLRLFQTLDQRRASSSDGMMQPTMRGPSSSNAAGGFTADVSDLHVADGDYHQGQPHSLSDRVGNLEVRVDKLEQYESDQIDTNVQRNQGKLDQLTRELNETRDEVKRIESEKDKIEEMMKTFQAENEVLSQRLAKTSRMLGEKNQQIARLEEQIETLEKENRKLRTLLDQLNQDVIEVRTESDQYRNELRQVKMAGEKNQKELKKVMTERDYVMSELRKVQTEREQDRVAITQLSGAVKDMQQQQLFGPRQNQTGNRGNIPCRRLHANVGTRSVTDVTEMAIKGFSAAKNYKDYKTSNNVNK</sequence>
<feature type="domain" description="CARD" evidence="2">
    <location>
        <begin position="16"/>
        <end position="96"/>
    </location>
</feature>
<dbReference type="InterPro" id="IPR011029">
    <property type="entry name" value="DEATH-like_dom_sf"/>
</dbReference>
<proteinExistence type="predicted"/>
<name>A0ABD0L605_9CAEN</name>
<gene>
    <name evidence="3" type="ORF">BaRGS_00014056</name>
</gene>
<keyword evidence="4" id="KW-1185">Reference proteome</keyword>
<evidence type="ECO:0000256" key="1">
    <source>
        <dbReference type="SAM" id="Coils"/>
    </source>
</evidence>
<dbReference type="AlphaFoldDB" id="A0ABD0L605"/>
<dbReference type="InterPro" id="IPR001315">
    <property type="entry name" value="CARD"/>
</dbReference>
<dbReference type="Gene3D" id="1.10.533.10">
    <property type="entry name" value="Death Domain, Fas"/>
    <property type="match status" value="1"/>
</dbReference>
<protein>
    <recommendedName>
        <fullName evidence="2">CARD domain-containing protein</fullName>
    </recommendedName>
</protein>
<dbReference type="PROSITE" id="PS50209">
    <property type="entry name" value="CARD"/>
    <property type="match status" value="1"/>
</dbReference>
<organism evidence="3 4">
    <name type="scientific">Batillaria attramentaria</name>
    <dbReference type="NCBI Taxonomy" id="370345"/>
    <lineage>
        <taxon>Eukaryota</taxon>
        <taxon>Metazoa</taxon>
        <taxon>Spiralia</taxon>
        <taxon>Lophotrochozoa</taxon>
        <taxon>Mollusca</taxon>
        <taxon>Gastropoda</taxon>
        <taxon>Caenogastropoda</taxon>
        <taxon>Sorbeoconcha</taxon>
        <taxon>Cerithioidea</taxon>
        <taxon>Batillariidae</taxon>
        <taxon>Batillaria</taxon>
    </lineage>
</organism>
<accession>A0ABD0L605</accession>
<evidence type="ECO:0000313" key="4">
    <source>
        <dbReference type="Proteomes" id="UP001519460"/>
    </source>
</evidence>